<sequence length="161" mass="18628">MAKGFITLDDGRGFAPRWRAYDMVLQLVIDGLGEDPYEQKFKQFLQGLIPNPDVPEENSTGDALFVRQSDGLTIFRNLDLRSLTRRNQQLFWEALQRSYRNIRLGAPHQGTELFWTSVRKLLRMRRAAARRTSPYVDNDWSDGVLEPFDGTKIVPGWVEEP</sequence>
<organism evidence="1 2">
    <name type="scientific">Hymenobacter cellulosivorans</name>
    <dbReference type="NCBI Taxonomy" id="2932249"/>
    <lineage>
        <taxon>Bacteria</taxon>
        <taxon>Pseudomonadati</taxon>
        <taxon>Bacteroidota</taxon>
        <taxon>Cytophagia</taxon>
        <taxon>Cytophagales</taxon>
        <taxon>Hymenobacteraceae</taxon>
        <taxon>Hymenobacter</taxon>
    </lineage>
</organism>
<keyword evidence="2" id="KW-1185">Reference proteome</keyword>
<reference evidence="1 2" key="1">
    <citation type="submission" date="2022-04" db="EMBL/GenBank/DDBJ databases">
        <title>Hymenobacter sp. isolated from the air.</title>
        <authorList>
            <person name="Won M."/>
            <person name="Lee C.-M."/>
            <person name="Woen H.-Y."/>
            <person name="Kwon S.-W."/>
        </authorList>
    </citation>
    <scope>NUCLEOTIDE SEQUENCE [LARGE SCALE GENOMIC DNA]</scope>
    <source>
        <strain evidence="2">5116 S-27</strain>
    </source>
</reference>
<dbReference type="Proteomes" id="UP000831785">
    <property type="component" value="Chromosome"/>
</dbReference>
<gene>
    <name evidence="1" type="ORF">MUN80_15075</name>
</gene>
<protein>
    <submittedName>
        <fullName evidence="1">Uncharacterized protein</fullName>
    </submittedName>
</protein>
<dbReference type="EMBL" id="CP095049">
    <property type="protein sequence ID" value="UOQ51081.1"/>
    <property type="molecule type" value="Genomic_DNA"/>
</dbReference>
<dbReference type="RefSeq" id="WP_244714211.1">
    <property type="nucleotide sequence ID" value="NZ_CP095049.1"/>
</dbReference>
<accession>A0ABY4F341</accession>
<name>A0ABY4F341_9BACT</name>
<evidence type="ECO:0000313" key="1">
    <source>
        <dbReference type="EMBL" id="UOQ51081.1"/>
    </source>
</evidence>
<proteinExistence type="predicted"/>
<evidence type="ECO:0000313" key="2">
    <source>
        <dbReference type="Proteomes" id="UP000831785"/>
    </source>
</evidence>